<feature type="non-terminal residue" evidence="1">
    <location>
        <position position="1"/>
    </location>
</feature>
<name>X1DBC7_9ZZZZ</name>
<accession>X1DBC7</accession>
<proteinExistence type="predicted"/>
<organism evidence="1">
    <name type="scientific">marine sediment metagenome</name>
    <dbReference type="NCBI Taxonomy" id="412755"/>
    <lineage>
        <taxon>unclassified sequences</taxon>
        <taxon>metagenomes</taxon>
        <taxon>ecological metagenomes</taxon>
    </lineage>
</organism>
<evidence type="ECO:0000313" key="1">
    <source>
        <dbReference type="EMBL" id="GAH18071.1"/>
    </source>
</evidence>
<comment type="caution">
    <text evidence="1">The sequence shown here is derived from an EMBL/GenBank/DDBJ whole genome shotgun (WGS) entry which is preliminary data.</text>
</comment>
<dbReference type="AlphaFoldDB" id="X1DBC7"/>
<sequence length="31" mass="3543">AQTNSPRYAMTYMNLDIMATLDAEFSDDIPF</sequence>
<gene>
    <name evidence="1" type="ORF">S01H4_53390</name>
</gene>
<protein>
    <submittedName>
        <fullName evidence="1">Uncharacterized protein</fullName>
    </submittedName>
</protein>
<dbReference type="EMBL" id="BART01030610">
    <property type="protein sequence ID" value="GAH18071.1"/>
    <property type="molecule type" value="Genomic_DNA"/>
</dbReference>
<reference evidence="1" key="1">
    <citation type="journal article" date="2014" name="Front. Microbiol.">
        <title>High frequency of phylogenetically diverse reductive dehalogenase-homologous genes in deep subseafloor sedimentary metagenomes.</title>
        <authorList>
            <person name="Kawai M."/>
            <person name="Futagami T."/>
            <person name="Toyoda A."/>
            <person name="Takaki Y."/>
            <person name="Nishi S."/>
            <person name="Hori S."/>
            <person name="Arai W."/>
            <person name="Tsubouchi T."/>
            <person name="Morono Y."/>
            <person name="Uchiyama I."/>
            <person name="Ito T."/>
            <person name="Fujiyama A."/>
            <person name="Inagaki F."/>
            <person name="Takami H."/>
        </authorList>
    </citation>
    <scope>NUCLEOTIDE SEQUENCE</scope>
    <source>
        <strain evidence="1">Expedition CK06-06</strain>
    </source>
</reference>